<evidence type="ECO:0008006" key="4">
    <source>
        <dbReference type="Google" id="ProtNLM"/>
    </source>
</evidence>
<evidence type="ECO:0000256" key="1">
    <source>
        <dbReference type="SAM" id="SignalP"/>
    </source>
</evidence>
<keyword evidence="3" id="KW-1185">Reference proteome</keyword>
<name>A0ABT2CMB4_9ACTN</name>
<proteinExistence type="predicted"/>
<reference evidence="2" key="1">
    <citation type="submission" date="2022-08" db="EMBL/GenBank/DDBJ databases">
        <authorList>
            <person name="Somphong A."/>
            <person name="Phongsopitanun W."/>
        </authorList>
    </citation>
    <scope>NUCLEOTIDE SEQUENCE</scope>
    <source>
        <strain evidence="2">LP05-1</strain>
    </source>
</reference>
<organism evidence="2 3">
    <name type="scientific">Streptomyces pyxinae</name>
    <dbReference type="NCBI Taxonomy" id="2970734"/>
    <lineage>
        <taxon>Bacteria</taxon>
        <taxon>Bacillati</taxon>
        <taxon>Actinomycetota</taxon>
        <taxon>Actinomycetes</taxon>
        <taxon>Kitasatosporales</taxon>
        <taxon>Streptomycetaceae</taxon>
        <taxon>Streptomyces</taxon>
    </lineage>
</organism>
<feature type="signal peptide" evidence="1">
    <location>
        <begin position="1"/>
        <end position="21"/>
    </location>
</feature>
<evidence type="ECO:0000313" key="2">
    <source>
        <dbReference type="EMBL" id="MCS0637714.1"/>
    </source>
</evidence>
<dbReference type="Proteomes" id="UP001431313">
    <property type="component" value="Unassembled WGS sequence"/>
</dbReference>
<protein>
    <recommendedName>
        <fullName evidence="4">Secreted protein</fullName>
    </recommendedName>
</protein>
<gene>
    <name evidence="2" type="ORF">NX801_18995</name>
</gene>
<evidence type="ECO:0000313" key="3">
    <source>
        <dbReference type="Proteomes" id="UP001431313"/>
    </source>
</evidence>
<comment type="caution">
    <text evidence="2">The sequence shown here is derived from an EMBL/GenBank/DDBJ whole genome shotgun (WGS) entry which is preliminary data.</text>
</comment>
<accession>A0ABT2CMB4</accession>
<sequence length="94" mass="8643">MKQSARALGVAVLGAAFAASAAGSAAAAGPLPIGTPLDTVSNLTGAAKSLPLENVTKLLGTVTEDGGLPVAPSAVTGLLGGLPVGGSLPAAGLG</sequence>
<keyword evidence="1" id="KW-0732">Signal</keyword>
<dbReference type="EMBL" id="JANUGQ010000016">
    <property type="protein sequence ID" value="MCS0637714.1"/>
    <property type="molecule type" value="Genomic_DNA"/>
</dbReference>
<feature type="chain" id="PRO_5047411265" description="Secreted protein" evidence="1">
    <location>
        <begin position="22"/>
        <end position="94"/>
    </location>
</feature>
<dbReference type="RefSeq" id="WP_258788967.1">
    <property type="nucleotide sequence ID" value="NZ_JANUGQ010000016.1"/>
</dbReference>